<organism evidence="4 5">
    <name type="scientific">Helicoverpa armigera</name>
    <name type="common">Cotton bollworm</name>
    <name type="synonym">Heliothis armigera</name>
    <dbReference type="NCBI Taxonomy" id="29058"/>
    <lineage>
        <taxon>Eukaryota</taxon>
        <taxon>Metazoa</taxon>
        <taxon>Ecdysozoa</taxon>
        <taxon>Arthropoda</taxon>
        <taxon>Hexapoda</taxon>
        <taxon>Insecta</taxon>
        <taxon>Pterygota</taxon>
        <taxon>Neoptera</taxon>
        <taxon>Endopterygota</taxon>
        <taxon>Lepidoptera</taxon>
        <taxon>Glossata</taxon>
        <taxon>Ditrysia</taxon>
        <taxon>Noctuoidea</taxon>
        <taxon>Noctuidae</taxon>
        <taxon>Heliothinae</taxon>
        <taxon>Helicoverpa</taxon>
    </lineage>
</organism>
<sequence length="300" mass="34729">MSKRTSSNKPREMHYDSDPEVNSAITPLSPLQNLSNITQRFKRKYQQDDDISDLLGEIRKLMSDFTDNQDKKYKALMSAVNDIKNQNTEIQKTTQFLSDKYDELLLKMNQLEKENKEKLAYIQILEEKIENLETFYKSSSLEIRNLPLDKSESKINLCETLINTGKVLNVPLQKSEIRDIYRLKSKSGKSSGTIVVDLSSVIAKDNLLQAFKMYNKKNAANKLSSKDILLDGPIQPIYMSENLTAKKRRLFYLAREKAKTLEYTYCWVSHGRIFLRKKEGIPAIRIDSEKDLGKLQLNKE</sequence>
<reference evidence="4 5" key="1">
    <citation type="journal article" date="2017" name="BMC Biol.">
        <title>Genomic innovations, transcriptional plasticity and gene loss underlying the evolution and divergence of two highly polyphagous and invasive Helicoverpa pest species.</title>
        <authorList>
            <person name="Pearce S.L."/>
            <person name="Clarke D.F."/>
            <person name="East P.D."/>
            <person name="Elfekih S."/>
            <person name="Gordon K.H."/>
            <person name="Jermiin L.S."/>
            <person name="McGaughran A."/>
            <person name="Oakeshott J.G."/>
            <person name="Papanikolaou A."/>
            <person name="Perera O.P."/>
            <person name="Rane R.V."/>
            <person name="Richards S."/>
            <person name="Tay W.T."/>
            <person name="Walsh T.K."/>
            <person name="Anderson A."/>
            <person name="Anderson C.J."/>
            <person name="Asgari S."/>
            <person name="Board P.G."/>
            <person name="Bretschneider A."/>
            <person name="Campbell P.M."/>
            <person name="Chertemps T."/>
            <person name="Christeller J.T."/>
            <person name="Coppin C.W."/>
            <person name="Downes S.J."/>
            <person name="Duan G."/>
            <person name="Farnsworth C.A."/>
            <person name="Good R.T."/>
            <person name="Han L.B."/>
            <person name="Han Y.C."/>
            <person name="Hatje K."/>
            <person name="Horne I."/>
            <person name="Huang Y.P."/>
            <person name="Hughes D.S."/>
            <person name="Jacquin-Joly E."/>
            <person name="James W."/>
            <person name="Jhangiani S."/>
            <person name="Kollmar M."/>
            <person name="Kuwar S.S."/>
            <person name="Li S."/>
            <person name="Liu N.Y."/>
            <person name="Maibeche M.T."/>
            <person name="Miller J.R."/>
            <person name="Montagne N."/>
            <person name="Perry T."/>
            <person name="Qu J."/>
            <person name="Song S.V."/>
            <person name="Sutton G.G."/>
            <person name="Vogel H."/>
            <person name="Walenz B.P."/>
            <person name="Xu W."/>
            <person name="Zhang H.J."/>
            <person name="Zou Z."/>
            <person name="Batterham P."/>
            <person name="Edwards O.R."/>
            <person name="Feyereisen R."/>
            <person name="Gibbs R.A."/>
            <person name="Heckel D.G."/>
            <person name="McGrath A."/>
            <person name="Robin C."/>
            <person name="Scherer S.E."/>
            <person name="Worley K.C."/>
            <person name="Wu Y.D."/>
        </authorList>
    </citation>
    <scope>NUCLEOTIDE SEQUENCE [LARGE SCALE GENOMIC DNA]</scope>
    <source>
        <strain evidence="4">Harm_GR_Male_#8</strain>
        <tissue evidence="4">Whole organism</tissue>
    </source>
</reference>
<dbReference type="EMBL" id="KZ150406">
    <property type="protein sequence ID" value="PZC71002.1"/>
    <property type="molecule type" value="Genomic_DNA"/>
</dbReference>
<dbReference type="OMA" id="LHEVCKI"/>
<evidence type="ECO:0000259" key="3">
    <source>
        <dbReference type="Pfam" id="PF25298"/>
    </source>
</evidence>
<dbReference type="AlphaFoldDB" id="A0A2W1B2Q3"/>
<dbReference type="InterPro" id="IPR057251">
    <property type="entry name" value="FP_C"/>
</dbReference>
<protein>
    <recommendedName>
        <fullName evidence="3">FP protein C-terminal domain-containing protein</fullName>
    </recommendedName>
</protein>
<evidence type="ECO:0000313" key="4">
    <source>
        <dbReference type="EMBL" id="PZC71002.1"/>
    </source>
</evidence>
<gene>
    <name evidence="4" type="primary">HaOG214446</name>
    <name evidence="4" type="ORF">B5X24_HaOG214446</name>
</gene>
<evidence type="ECO:0000256" key="1">
    <source>
        <dbReference type="SAM" id="Coils"/>
    </source>
</evidence>
<accession>A0A2W1B2Q3</accession>
<name>A0A2W1B2Q3_HELAM</name>
<feature type="coiled-coil region" evidence="1">
    <location>
        <begin position="94"/>
        <end position="128"/>
    </location>
</feature>
<keyword evidence="5" id="KW-1185">Reference proteome</keyword>
<dbReference type="Proteomes" id="UP000249218">
    <property type="component" value="Unassembled WGS sequence"/>
</dbReference>
<evidence type="ECO:0000256" key="2">
    <source>
        <dbReference type="SAM" id="MobiDB-lite"/>
    </source>
</evidence>
<dbReference type="OrthoDB" id="7454255at2759"/>
<feature type="domain" description="FP protein C-terminal" evidence="3">
    <location>
        <begin position="244"/>
        <end position="295"/>
    </location>
</feature>
<evidence type="ECO:0000313" key="5">
    <source>
        <dbReference type="Proteomes" id="UP000249218"/>
    </source>
</evidence>
<keyword evidence="1" id="KW-0175">Coiled coil</keyword>
<proteinExistence type="predicted"/>
<feature type="region of interest" description="Disordered" evidence="2">
    <location>
        <begin position="1"/>
        <end position="27"/>
    </location>
</feature>
<dbReference type="Pfam" id="PF25298">
    <property type="entry name" value="Baculo_FP_2nd"/>
    <property type="match status" value="1"/>
</dbReference>